<keyword evidence="1 5" id="KW-0808">Transferase</keyword>
<sequence>MSNSQKSNSQKVIIIMGPPGAGKGTQAILLSEKLNLYYFETSKILEETFNQGKGGFVKIKGKKYSFAQEKKLWQKGILCSPPFVTYLVKEKIKELYDKEENLVIAGSPRTLYEGEEIMPLLQKLYGQKNIKIILIEISLQESIFRNSHRRICQLMRHPILYSKETKNLKVCCLDGSKLVKRKGLDDPETIKVRLKEYQERTFPLIEYFKEKRLKVRKVNGKGSVANVFSRVLKALK</sequence>
<dbReference type="Proteomes" id="UP000228777">
    <property type="component" value="Unassembled WGS sequence"/>
</dbReference>
<dbReference type="EC" id="2.7.4.3" evidence="6"/>
<evidence type="ECO:0000313" key="7">
    <source>
        <dbReference type="EMBL" id="PIU46740.1"/>
    </source>
</evidence>
<dbReference type="GO" id="GO:0005524">
    <property type="term" value="F:ATP binding"/>
    <property type="evidence" value="ECO:0007669"/>
    <property type="project" value="UniProtKB-KW"/>
</dbReference>
<evidence type="ECO:0000256" key="4">
    <source>
        <dbReference type="ARBA" id="ARBA00022777"/>
    </source>
</evidence>
<evidence type="ECO:0000256" key="1">
    <source>
        <dbReference type="ARBA" id="ARBA00022679"/>
    </source>
</evidence>
<comment type="caution">
    <text evidence="7">The sequence shown here is derived from an EMBL/GenBank/DDBJ whole genome shotgun (WGS) entry which is preliminary data.</text>
</comment>
<keyword evidence="3 6" id="KW-0547">Nucleotide-binding</keyword>
<organism evidence="7 8">
    <name type="scientific">bacterium (Candidatus Gribaldobacteria) CG07_land_8_20_14_0_80_33_18</name>
    <dbReference type="NCBI Taxonomy" id="2014272"/>
    <lineage>
        <taxon>Bacteria</taxon>
        <taxon>Candidatus Gribaldobacteria</taxon>
    </lineage>
</organism>
<evidence type="ECO:0000313" key="8">
    <source>
        <dbReference type="Proteomes" id="UP000228777"/>
    </source>
</evidence>
<comment type="subunit">
    <text evidence="6">Monomer.</text>
</comment>
<dbReference type="PANTHER" id="PTHR23359">
    <property type="entry name" value="NUCLEOTIDE KINASE"/>
    <property type="match status" value="1"/>
</dbReference>
<dbReference type="InterPro" id="IPR000850">
    <property type="entry name" value="Adenylat/UMP-CMP_kin"/>
</dbReference>
<dbReference type="InterPro" id="IPR027417">
    <property type="entry name" value="P-loop_NTPase"/>
</dbReference>
<evidence type="ECO:0000256" key="6">
    <source>
        <dbReference type="RuleBase" id="RU003331"/>
    </source>
</evidence>
<dbReference type="Pfam" id="PF00406">
    <property type="entry name" value="ADK"/>
    <property type="match status" value="1"/>
</dbReference>
<dbReference type="PRINTS" id="PR00094">
    <property type="entry name" value="ADENYLTKNASE"/>
</dbReference>
<comment type="similarity">
    <text evidence="5">Belongs to the adenylate kinase family.</text>
</comment>
<dbReference type="CDD" id="cd01428">
    <property type="entry name" value="ADK"/>
    <property type="match status" value="1"/>
</dbReference>
<evidence type="ECO:0000256" key="2">
    <source>
        <dbReference type="ARBA" id="ARBA00022727"/>
    </source>
</evidence>
<comment type="subcellular location">
    <subcellularLocation>
        <location evidence="6">Cytoplasm</location>
    </subcellularLocation>
</comment>
<protein>
    <recommendedName>
        <fullName evidence="6">Adenylate kinase</fullName>
        <ecNumber evidence="6">2.7.4.3</ecNumber>
    </recommendedName>
</protein>
<evidence type="ECO:0000256" key="3">
    <source>
        <dbReference type="ARBA" id="ARBA00022741"/>
    </source>
</evidence>
<dbReference type="GO" id="GO:0005737">
    <property type="term" value="C:cytoplasm"/>
    <property type="evidence" value="ECO:0007669"/>
    <property type="project" value="UniProtKB-SubCell"/>
</dbReference>
<dbReference type="SUPFAM" id="SSF52540">
    <property type="entry name" value="P-loop containing nucleoside triphosphate hydrolases"/>
    <property type="match status" value="1"/>
</dbReference>
<dbReference type="Gene3D" id="3.40.50.300">
    <property type="entry name" value="P-loop containing nucleotide triphosphate hydrolases"/>
    <property type="match status" value="1"/>
</dbReference>
<keyword evidence="2" id="KW-0545">Nucleotide biosynthesis</keyword>
<dbReference type="AlphaFoldDB" id="A0A2M6Z2Y3"/>
<gene>
    <name evidence="7" type="ORF">COS93_01890</name>
</gene>
<keyword evidence="6" id="KW-0067">ATP-binding</keyword>
<name>A0A2M6Z2Y3_9BACT</name>
<evidence type="ECO:0000256" key="5">
    <source>
        <dbReference type="RuleBase" id="RU003330"/>
    </source>
</evidence>
<comment type="catalytic activity">
    <reaction evidence="6">
        <text>AMP + ATP = 2 ADP</text>
        <dbReference type="Rhea" id="RHEA:12973"/>
        <dbReference type="ChEBI" id="CHEBI:30616"/>
        <dbReference type="ChEBI" id="CHEBI:456215"/>
        <dbReference type="ChEBI" id="CHEBI:456216"/>
        <dbReference type="EC" id="2.7.4.3"/>
    </reaction>
</comment>
<proteinExistence type="inferred from homology"/>
<keyword evidence="4 5" id="KW-0418">Kinase</keyword>
<reference evidence="8" key="1">
    <citation type="submission" date="2017-09" db="EMBL/GenBank/DDBJ databases">
        <title>Depth-based differentiation of microbial function through sediment-hosted aquifers and enrichment of novel symbionts in the deep terrestrial subsurface.</title>
        <authorList>
            <person name="Probst A.J."/>
            <person name="Ladd B."/>
            <person name="Jarett J.K."/>
            <person name="Geller-Mcgrath D.E."/>
            <person name="Sieber C.M.K."/>
            <person name="Emerson J.B."/>
            <person name="Anantharaman K."/>
            <person name="Thomas B.C."/>
            <person name="Malmstrom R."/>
            <person name="Stieglmeier M."/>
            <person name="Klingl A."/>
            <person name="Woyke T."/>
            <person name="Ryan C.M."/>
            <person name="Banfield J.F."/>
        </authorList>
    </citation>
    <scope>NUCLEOTIDE SEQUENCE [LARGE SCALE GENOMIC DNA]</scope>
</reference>
<dbReference type="GO" id="GO:0004017">
    <property type="term" value="F:AMP kinase activity"/>
    <property type="evidence" value="ECO:0007669"/>
    <property type="project" value="UniProtKB-EC"/>
</dbReference>
<dbReference type="EMBL" id="PEWP01000034">
    <property type="protein sequence ID" value="PIU46740.1"/>
    <property type="molecule type" value="Genomic_DNA"/>
</dbReference>
<accession>A0A2M6Z2Y3</accession>